<dbReference type="AlphaFoldDB" id="A0A0U1DSK2"/>
<dbReference type="Proteomes" id="UP000199601">
    <property type="component" value="Unassembled WGS sequence"/>
</dbReference>
<organism evidence="2 3">
    <name type="scientific">Mycobacterium europaeum</name>
    <dbReference type="NCBI Taxonomy" id="761804"/>
    <lineage>
        <taxon>Bacteria</taxon>
        <taxon>Bacillati</taxon>
        <taxon>Actinomycetota</taxon>
        <taxon>Actinomycetes</taxon>
        <taxon>Mycobacteriales</taxon>
        <taxon>Mycobacteriaceae</taxon>
        <taxon>Mycobacterium</taxon>
        <taxon>Mycobacterium simiae complex</taxon>
    </lineage>
</organism>
<feature type="region of interest" description="Disordered" evidence="1">
    <location>
        <begin position="107"/>
        <end position="126"/>
    </location>
</feature>
<evidence type="ECO:0000256" key="1">
    <source>
        <dbReference type="SAM" id="MobiDB-lite"/>
    </source>
</evidence>
<proteinExistence type="predicted"/>
<sequence length="126" mass="13615">MFGENFFGTNPSLGVDPAVDGFGSVRFRAEVPGSDGINPHDHSYYYHRGSEAPYGMADIVSGHGDQLQADGMTAEQRHSFGGVQVRIPGLPPVTIGPHTPAVIDPEWERSPGSITDNHVFDAQHHH</sequence>
<protein>
    <submittedName>
        <fullName evidence="2">Uncharacterized protein</fullName>
    </submittedName>
</protein>
<accession>A0A0U1DSK2</accession>
<evidence type="ECO:0000313" key="2">
    <source>
        <dbReference type="EMBL" id="CQD21900.1"/>
    </source>
</evidence>
<dbReference type="EMBL" id="CTEC01000002">
    <property type="protein sequence ID" value="CQD21900.1"/>
    <property type="molecule type" value="Genomic_DNA"/>
</dbReference>
<name>A0A0U1DSK2_9MYCO</name>
<reference evidence="3" key="1">
    <citation type="submission" date="2015-03" db="EMBL/GenBank/DDBJ databases">
        <authorList>
            <person name="Urmite Genomes"/>
        </authorList>
    </citation>
    <scope>NUCLEOTIDE SEQUENCE [LARGE SCALE GENOMIC DNA]</scope>
    <source>
        <strain evidence="3">CSUR P1344</strain>
    </source>
</reference>
<evidence type="ECO:0000313" key="3">
    <source>
        <dbReference type="Proteomes" id="UP000199601"/>
    </source>
</evidence>
<keyword evidence="3" id="KW-1185">Reference proteome</keyword>
<gene>
    <name evidence="2" type="ORF">BN000_05398</name>
</gene>